<dbReference type="InterPro" id="IPR041698">
    <property type="entry name" value="Methyltransf_25"/>
</dbReference>
<keyword evidence="5" id="KW-0808">Transferase</keyword>
<evidence type="ECO:0000256" key="1">
    <source>
        <dbReference type="PIRSR" id="PIRSR018249-1"/>
    </source>
</evidence>
<feature type="domain" description="23S rRNA (guanine(745)-N(1))-methyltransferase N-terminal" evidence="4">
    <location>
        <begin position="18"/>
        <end position="54"/>
    </location>
</feature>
<dbReference type="Gene3D" id="3.40.50.150">
    <property type="entry name" value="Vaccinia Virus protein VP39"/>
    <property type="match status" value="1"/>
</dbReference>
<feature type="binding site" evidence="2">
    <location>
        <position position="80"/>
    </location>
    <ligand>
        <name>S-adenosyl-L-methionine</name>
        <dbReference type="ChEBI" id="CHEBI:59789"/>
    </ligand>
</feature>
<dbReference type="InterPro" id="IPR029063">
    <property type="entry name" value="SAM-dependent_MTases_sf"/>
</dbReference>
<dbReference type="Pfam" id="PF21302">
    <property type="entry name" value="Zn_ribbon_RlmA"/>
    <property type="match status" value="1"/>
</dbReference>
<accession>A0A4U1D1H2</accession>
<dbReference type="PIRSF" id="PIRSF018249">
    <property type="entry name" value="MyrA_prd"/>
    <property type="match status" value="1"/>
</dbReference>
<proteinExistence type="predicted"/>
<dbReference type="OrthoDB" id="5522265at2"/>
<feature type="domain" description="Methyltransferase" evidence="3">
    <location>
        <begin position="104"/>
        <end position="186"/>
    </location>
</feature>
<dbReference type="PANTHER" id="PTHR43460:SF1">
    <property type="entry name" value="METHYLTRANSFERASE TYPE 11 DOMAIN-CONTAINING PROTEIN"/>
    <property type="match status" value="1"/>
</dbReference>
<feature type="binding site" evidence="2">
    <location>
        <begin position="111"/>
        <end position="112"/>
    </location>
    <ligand>
        <name>S-adenosyl-L-methionine</name>
        <dbReference type="ChEBI" id="CHEBI:59789"/>
    </ligand>
</feature>
<feature type="binding site" evidence="1">
    <location>
        <position position="20"/>
    </location>
    <ligand>
        <name>Zn(2+)</name>
        <dbReference type="ChEBI" id="CHEBI:29105"/>
    </ligand>
</feature>
<keyword evidence="1" id="KW-0862">Zinc</keyword>
<sequence length="286" mass="33122">MNKKEQRVNQFQKYVEAFRCPLCKNTMAIVGQQSLVCSKNHTFDFSKNGYVNLLSNGSNSHYNKTLFESRHQIISDSQLYQPLHDILAKIIRENMNSSIHQYLVLDAGCGEGSHLLKIMEKQVFIGVGLDISKEGIQMAAKRYRHPLWIVGDLANLPIEDSKFHTILNVLSPSNYKEFKRILFPGGLLIKVVPRSNYLRELRELLFERTEKERYKNDATVTLFAKHFQLLDIQRLSYTTKLTAYEMRNLIQMTPLAWSAKESRINTFLNQESTEITIDFDILIGKN</sequence>
<comment type="caution">
    <text evidence="5">The sequence shown here is derived from an EMBL/GenBank/DDBJ whole genome shotgun (WGS) entry which is preliminary data.</text>
</comment>
<dbReference type="GO" id="GO:0046872">
    <property type="term" value="F:metal ion binding"/>
    <property type="evidence" value="ECO:0007669"/>
    <property type="project" value="UniProtKB-KW"/>
</dbReference>
<evidence type="ECO:0000259" key="4">
    <source>
        <dbReference type="Pfam" id="PF21302"/>
    </source>
</evidence>
<feature type="binding site" evidence="2">
    <location>
        <position position="197"/>
    </location>
    <ligand>
        <name>S-adenosyl-L-methionine</name>
        <dbReference type="ChEBI" id="CHEBI:59789"/>
    </ligand>
</feature>
<organism evidence="5 6">
    <name type="scientific">Robertmurraya kyonggiensis</name>
    <dbReference type="NCBI Taxonomy" id="1037680"/>
    <lineage>
        <taxon>Bacteria</taxon>
        <taxon>Bacillati</taxon>
        <taxon>Bacillota</taxon>
        <taxon>Bacilli</taxon>
        <taxon>Bacillales</taxon>
        <taxon>Bacillaceae</taxon>
        <taxon>Robertmurraya</taxon>
    </lineage>
</organism>
<reference evidence="5 6" key="1">
    <citation type="journal article" date="2011" name="J. Microbiol.">
        <title>Bacillus kyonggiensis sp. nov., isolated from soil of a lettuce field.</title>
        <authorList>
            <person name="Dong K."/>
            <person name="Lee S."/>
        </authorList>
    </citation>
    <scope>NUCLEOTIDE SEQUENCE [LARGE SCALE GENOMIC DNA]</scope>
    <source>
        <strain evidence="5 6">NB22</strain>
    </source>
</reference>
<dbReference type="GO" id="GO:0032259">
    <property type="term" value="P:methylation"/>
    <property type="evidence" value="ECO:0007669"/>
    <property type="project" value="UniProtKB-KW"/>
</dbReference>
<dbReference type="SUPFAM" id="SSF53335">
    <property type="entry name" value="S-adenosyl-L-methionine-dependent methyltransferases"/>
    <property type="match status" value="1"/>
</dbReference>
<dbReference type="Proteomes" id="UP000307756">
    <property type="component" value="Unassembled WGS sequence"/>
</dbReference>
<keyword evidence="5" id="KW-0489">Methyltransferase</keyword>
<dbReference type="CDD" id="cd02440">
    <property type="entry name" value="AdoMet_MTases"/>
    <property type="match status" value="1"/>
</dbReference>
<feature type="binding site" evidence="1">
    <location>
        <position position="37"/>
    </location>
    <ligand>
        <name>Zn(2+)</name>
        <dbReference type="ChEBI" id="CHEBI:29105"/>
    </ligand>
</feature>
<name>A0A4U1D1H2_9BACI</name>
<dbReference type="InterPro" id="IPR016718">
    <property type="entry name" value="rRNA_m1G-MeTrfase_A_prd"/>
</dbReference>
<dbReference type="InterPro" id="IPR048647">
    <property type="entry name" value="RlmA_N"/>
</dbReference>
<feature type="binding site" evidence="1">
    <location>
        <position position="41"/>
    </location>
    <ligand>
        <name>Zn(2+)</name>
        <dbReference type="ChEBI" id="CHEBI:29105"/>
    </ligand>
</feature>
<dbReference type="PANTHER" id="PTHR43460">
    <property type="entry name" value="METHYLTRANSFERASE"/>
    <property type="match status" value="1"/>
</dbReference>
<keyword evidence="6" id="KW-1185">Reference proteome</keyword>
<dbReference type="InterPro" id="IPR052939">
    <property type="entry name" value="23S_rRNA_MeTrnsfrase_RlmA"/>
</dbReference>
<dbReference type="RefSeq" id="WP_136833339.1">
    <property type="nucleotide sequence ID" value="NZ_SWBM01000007.1"/>
</dbReference>
<gene>
    <name evidence="5" type="ORF">FA727_20375</name>
</gene>
<dbReference type="AlphaFoldDB" id="A0A4U1D1H2"/>
<evidence type="ECO:0000256" key="2">
    <source>
        <dbReference type="PIRSR" id="PIRSR018249-2"/>
    </source>
</evidence>
<keyword evidence="2" id="KW-0949">S-adenosyl-L-methionine</keyword>
<evidence type="ECO:0000313" key="5">
    <source>
        <dbReference type="EMBL" id="TKC14866.1"/>
    </source>
</evidence>
<protein>
    <submittedName>
        <fullName evidence="5">Methyltransferase domain-containing protein</fullName>
    </submittedName>
</protein>
<dbReference type="EMBL" id="SWBM01000007">
    <property type="protein sequence ID" value="TKC14866.1"/>
    <property type="molecule type" value="Genomic_DNA"/>
</dbReference>
<feature type="binding site" evidence="1">
    <location>
        <position position="23"/>
    </location>
    <ligand>
        <name>Zn(2+)</name>
        <dbReference type="ChEBI" id="CHEBI:29105"/>
    </ligand>
</feature>
<dbReference type="Pfam" id="PF13649">
    <property type="entry name" value="Methyltransf_25"/>
    <property type="match status" value="1"/>
</dbReference>
<dbReference type="GO" id="GO:0008168">
    <property type="term" value="F:methyltransferase activity"/>
    <property type="evidence" value="ECO:0007669"/>
    <property type="project" value="UniProtKB-KW"/>
</dbReference>
<evidence type="ECO:0000259" key="3">
    <source>
        <dbReference type="Pfam" id="PF13649"/>
    </source>
</evidence>
<evidence type="ECO:0000313" key="6">
    <source>
        <dbReference type="Proteomes" id="UP000307756"/>
    </source>
</evidence>
<keyword evidence="1" id="KW-0479">Metal-binding</keyword>